<dbReference type="InterPro" id="IPR021255">
    <property type="entry name" value="DUF2807"/>
</dbReference>
<dbReference type="Gene3D" id="2.160.20.120">
    <property type="match status" value="1"/>
</dbReference>
<sequence length="214" mass="22810">MKAKIILVALALFLGATGYTVQAQCSADCQCGKTTEDKTLAVGNRKVADFSMIRLEAVGDIFFTQSDRCSVRIEGPQEYVSKTTTVVKNGVLVIGYQKNNNNSKHIKLYITAPNLDNVKLQGVGSFNCREPLRSRRFDLILSGVGDVNIDNLKCKDFTVKLDGVGCVNVKVDCDALESQANGVGSMTLNGKAGTAKISRNGVGGVNTGGLKIGK</sequence>
<dbReference type="PATRIC" id="fig|1339315.3.peg.2080"/>
<organism evidence="3 4">
    <name type="scientific">Bacteroides fragilis str. 3988T(B)14</name>
    <dbReference type="NCBI Taxonomy" id="1339315"/>
    <lineage>
        <taxon>Bacteria</taxon>
        <taxon>Pseudomonadati</taxon>
        <taxon>Bacteroidota</taxon>
        <taxon>Bacteroidia</taxon>
        <taxon>Bacteroidales</taxon>
        <taxon>Bacteroidaceae</taxon>
        <taxon>Bacteroides</taxon>
    </lineage>
</organism>
<evidence type="ECO:0000313" key="3">
    <source>
        <dbReference type="EMBL" id="EXY74906.1"/>
    </source>
</evidence>
<protein>
    <recommendedName>
        <fullName evidence="2">Putative auto-transporter adhesin head GIN domain-containing protein</fullName>
    </recommendedName>
</protein>
<gene>
    <name evidence="3" type="ORF">M124_1300</name>
</gene>
<dbReference type="RefSeq" id="WP_032587945.1">
    <property type="nucleotide sequence ID" value="NZ_JGCY01000257.1"/>
</dbReference>
<proteinExistence type="predicted"/>
<feature type="signal peptide" evidence="1">
    <location>
        <begin position="1"/>
        <end position="23"/>
    </location>
</feature>
<dbReference type="Proteomes" id="UP000020529">
    <property type="component" value="Unassembled WGS sequence"/>
</dbReference>
<keyword evidence="1" id="KW-0732">Signal</keyword>
<name>A0A015TVW7_BACFG</name>
<dbReference type="Pfam" id="PF10988">
    <property type="entry name" value="DUF2807"/>
    <property type="match status" value="1"/>
</dbReference>
<evidence type="ECO:0000259" key="2">
    <source>
        <dbReference type="Pfam" id="PF10988"/>
    </source>
</evidence>
<dbReference type="EMBL" id="JGCY01000257">
    <property type="protein sequence ID" value="EXY74906.1"/>
    <property type="molecule type" value="Genomic_DNA"/>
</dbReference>
<feature type="domain" description="Putative auto-transporter adhesin head GIN" evidence="2">
    <location>
        <begin position="49"/>
        <end position="168"/>
    </location>
</feature>
<evidence type="ECO:0000313" key="4">
    <source>
        <dbReference type="Proteomes" id="UP000020529"/>
    </source>
</evidence>
<reference evidence="3 4" key="1">
    <citation type="submission" date="2014-02" db="EMBL/GenBank/DDBJ databases">
        <authorList>
            <person name="Sears C."/>
            <person name="Carroll K."/>
            <person name="Sack B.R."/>
            <person name="Qadri F."/>
            <person name="Myers L.L."/>
            <person name="Chung G.-T."/>
            <person name="Escheverria P."/>
            <person name="Fraser C.M."/>
            <person name="Sadzewicz L."/>
            <person name="Shefchek K.A."/>
            <person name="Tallon L."/>
            <person name="Das S.P."/>
            <person name="Daugherty S."/>
            <person name="Mongodin E.F."/>
        </authorList>
    </citation>
    <scope>NUCLEOTIDE SEQUENCE [LARGE SCALE GENOMIC DNA]</scope>
    <source>
        <strain evidence="4">3988T(B)14</strain>
    </source>
</reference>
<evidence type="ECO:0000256" key="1">
    <source>
        <dbReference type="SAM" id="SignalP"/>
    </source>
</evidence>
<comment type="caution">
    <text evidence="3">The sequence shown here is derived from an EMBL/GenBank/DDBJ whole genome shotgun (WGS) entry which is preliminary data.</text>
</comment>
<accession>A0A015TVW7</accession>
<dbReference type="AlphaFoldDB" id="A0A015TVW7"/>
<feature type="chain" id="PRO_5001477284" description="Putative auto-transporter adhesin head GIN domain-containing protein" evidence="1">
    <location>
        <begin position="24"/>
        <end position="214"/>
    </location>
</feature>